<evidence type="ECO:0000313" key="2">
    <source>
        <dbReference type="Proteomes" id="UP000654947"/>
    </source>
</evidence>
<dbReference type="InterPro" id="IPR051698">
    <property type="entry name" value="Transposase_11-like"/>
</dbReference>
<dbReference type="PANTHER" id="PTHR30298">
    <property type="entry name" value="H REPEAT-ASSOCIATED PREDICTED TRANSPOSASE"/>
    <property type="match status" value="1"/>
</dbReference>
<organism evidence="1 2">
    <name type="scientific">Nocardiopsis kunsanensis</name>
    <dbReference type="NCBI Taxonomy" id="141693"/>
    <lineage>
        <taxon>Bacteria</taxon>
        <taxon>Bacillati</taxon>
        <taxon>Actinomycetota</taxon>
        <taxon>Actinomycetes</taxon>
        <taxon>Streptosporangiales</taxon>
        <taxon>Nocardiopsidaceae</taxon>
        <taxon>Nocardiopsis</taxon>
    </lineage>
</organism>
<dbReference type="PANTHER" id="PTHR30298:SF0">
    <property type="entry name" value="PROTEIN YBFL-RELATED"/>
    <property type="match status" value="1"/>
</dbReference>
<evidence type="ECO:0008006" key="3">
    <source>
        <dbReference type="Google" id="ProtNLM"/>
    </source>
</evidence>
<name>A0A919CIM9_9ACTN</name>
<dbReference type="Proteomes" id="UP000654947">
    <property type="component" value="Unassembled WGS sequence"/>
</dbReference>
<proteinExistence type="predicted"/>
<gene>
    <name evidence="1" type="ORF">GCM10007147_26820</name>
</gene>
<reference evidence="1 2" key="1">
    <citation type="journal article" date="2014" name="Int. J. Syst. Evol. Microbiol.">
        <title>Complete genome sequence of Corynebacterium casei LMG S-19264T (=DSM 44701T), isolated from a smear-ripened cheese.</title>
        <authorList>
            <consortium name="US DOE Joint Genome Institute (JGI-PGF)"/>
            <person name="Walter F."/>
            <person name="Albersmeier A."/>
            <person name="Kalinowski J."/>
            <person name="Ruckert C."/>
        </authorList>
    </citation>
    <scope>NUCLEOTIDE SEQUENCE [LARGE SCALE GENOMIC DNA]</scope>
    <source>
        <strain evidence="1 2">KCTC 19473</strain>
    </source>
</reference>
<accession>A0A919CIM9</accession>
<evidence type="ECO:0000313" key="1">
    <source>
        <dbReference type="EMBL" id="GHD27624.1"/>
    </source>
</evidence>
<dbReference type="EMBL" id="BMXL01000013">
    <property type="protein sequence ID" value="GHD27624.1"/>
    <property type="molecule type" value="Genomic_DNA"/>
</dbReference>
<keyword evidence="2" id="KW-1185">Reference proteome</keyword>
<comment type="caution">
    <text evidence="1">The sequence shown here is derived from an EMBL/GenBank/DDBJ whole genome shotgun (WGS) entry which is preliminary data.</text>
</comment>
<protein>
    <recommendedName>
        <fullName evidence="3">Transposase</fullName>
    </recommendedName>
</protein>
<sequence length="94" mass="10607">MPPVTDFATPLDAARLAHLVRSHWRIEVLHHVRDVSFGEDASRVRSGHGPQNMAMLRNLAIPLLTELGMASIPEAVRWVSYETFTRPLELLQIP</sequence>
<dbReference type="AlphaFoldDB" id="A0A919CIM9"/>